<protein>
    <recommendedName>
        <fullName evidence="2">ferredoxin--NADP(+) reductase</fullName>
        <ecNumber evidence="2">1.18.1.2</ecNumber>
    </recommendedName>
</protein>
<dbReference type="PROSITE" id="PS00198">
    <property type="entry name" value="4FE4S_FER_1"/>
    <property type="match status" value="1"/>
</dbReference>
<dbReference type="EC" id="1.18.1.2" evidence="2"/>
<evidence type="ECO:0000256" key="7">
    <source>
        <dbReference type="ARBA" id="ARBA00023002"/>
    </source>
</evidence>
<dbReference type="PRINTS" id="PR00419">
    <property type="entry name" value="ADXRDTASE"/>
</dbReference>
<keyword evidence="6" id="KW-0521">NADP</keyword>
<reference evidence="14" key="1">
    <citation type="journal article" date="2019" name="Int. J. Syst. Evol. Microbiol.">
        <title>The Global Catalogue of Microorganisms (GCM) 10K type strain sequencing project: providing services to taxonomists for standard genome sequencing and annotation.</title>
        <authorList>
            <consortium name="The Broad Institute Genomics Platform"/>
            <consortium name="The Broad Institute Genome Sequencing Center for Infectious Disease"/>
            <person name="Wu L."/>
            <person name="Ma J."/>
        </authorList>
    </citation>
    <scope>NUCLEOTIDE SEQUENCE [LARGE SCALE GENOMIC DNA]</scope>
    <source>
        <strain evidence="14">JCM 18324</strain>
    </source>
</reference>
<feature type="compositionally biased region" description="Low complexity" evidence="11">
    <location>
        <begin position="112"/>
        <end position="124"/>
    </location>
</feature>
<organism evidence="13 14">
    <name type="scientific">Streptomyces sanyensis</name>
    <dbReference type="NCBI Taxonomy" id="568869"/>
    <lineage>
        <taxon>Bacteria</taxon>
        <taxon>Bacillati</taxon>
        <taxon>Actinomycetota</taxon>
        <taxon>Actinomycetes</taxon>
        <taxon>Kitasatosporales</taxon>
        <taxon>Streptomycetaceae</taxon>
        <taxon>Streptomyces</taxon>
    </lineage>
</organism>
<evidence type="ECO:0000256" key="11">
    <source>
        <dbReference type="SAM" id="MobiDB-lite"/>
    </source>
</evidence>
<evidence type="ECO:0000256" key="6">
    <source>
        <dbReference type="ARBA" id="ARBA00022857"/>
    </source>
</evidence>
<dbReference type="SUPFAM" id="SSF51971">
    <property type="entry name" value="Nucleotide-binding domain"/>
    <property type="match status" value="1"/>
</dbReference>
<sequence length="585" mass="60887">MTYAITQTCCSDAACVAVCPVNCIHPTPQERAFGSTEMLHIDPRACIDCGACADACPVDAIFPVDSLRPGLRPYAEMNAAWFEGAPEQEAPEPGTRDGGGRGPGAAPREEGGAPSAAPAADPAPNFHLWGRPEFTRVLPADFAPLRIAVVGTGPAGMYAAQDLLLHTNAEITLIDRLPVAGGLLRHGVAPDHPATRRAGEAFARFHSHPRVRMYLGVQVGRDLSAQELAAHHDAVVYAVGASSDRPLGLPGEESPRVLPAARLVAWYNAHPDVAPDAVDLSGVRRVAVVGSGNVALDTARILACDPASLAATDIADHALAALRDADVREVVVLGRRGPEDAACTRGELLALTHLPGVDLVVDDHDPRIGAAIATARPGGRAAVLRGLPRGSVAPGPPPSGRRRIVLRFHSAPTDLRPVGTQGGILVTGGTGAAGGRGPYALPADLVVRAVGYRGEPVEGLPFDAERGTVPHEGGRVAGMPGTYVVGWIKRGPSGGIGANRACAAETVGTLLTDAVGGMLPSPRGTVRAFDRLVRRRAGRVVDARGLRLIDRAERARGRADGRPRSRLATVEELVAAARGPWRPGR</sequence>
<dbReference type="Proteomes" id="UP001501147">
    <property type="component" value="Unassembled WGS sequence"/>
</dbReference>
<dbReference type="Gene3D" id="3.30.70.20">
    <property type="match status" value="1"/>
</dbReference>
<accession>A0ABP8ZN98</accession>
<evidence type="ECO:0000313" key="13">
    <source>
        <dbReference type="EMBL" id="GAA4761036.1"/>
    </source>
</evidence>
<dbReference type="PANTHER" id="PTHR48467">
    <property type="entry name" value="GLUTAMATE SYNTHASE 1 [NADH], CHLOROPLASTIC-LIKE"/>
    <property type="match status" value="1"/>
</dbReference>
<keyword evidence="5" id="KW-0274">FAD</keyword>
<dbReference type="InterPro" id="IPR036188">
    <property type="entry name" value="FAD/NAD-bd_sf"/>
</dbReference>
<dbReference type="PANTHER" id="PTHR48467:SF1">
    <property type="entry name" value="GLUTAMATE SYNTHASE 1 [NADH], CHLOROPLASTIC-LIKE"/>
    <property type="match status" value="1"/>
</dbReference>
<feature type="domain" description="4Fe-4S ferredoxin-type" evidence="12">
    <location>
        <begin position="37"/>
        <end position="66"/>
    </location>
</feature>
<keyword evidence="7" id="KW-0560">Oxidoreductase</keyword>
<comment type="caution">
    <text evidence="13">The sequence shown here is derived from an EMBL/GenBank/DDBJ whole genome shotgun (WGS) entry which is preliminary data.</text>
</comment>
<keyword evidence="3" id="KW-0285">Flavoprotein</keyword>
<dbReference type="PROSITE" id="PS51379">
    <property type="entry name" value="4FE4S_FER_2"/>
    <property type="match status" value="1"/>
</dbReference>
<keyword evidence="14" id="KW-1185">Reference proteome</keyword>
<dbReference type="Gene3D" id="3.40.50.720">
    <property type="entry name" value="NAD(P)-binding Rossmann-like Domain"/>
    <property type="match status" value="1"/>
</dbReference>
<name>A0ABP8ZN98_9ACTN</name>
<dbReference type="InterPro" id="IPR017896">
    <property type="entry name" value="4Fe4S_Fe-S-bd"/>
</dbReference>
<dbReference type="EMBL" id="BAABJV010000001">
    <property type="protein sequence ID" value="GAA4761036.1"/>
    <property type="molecule type" value="Genomic_DNA"/>
</dbReference>
<keyword evidence="8" id="KW-0408">Iron</keyword>
<evidence type="ECO:0000256" key="5">
    <source>
        <dbReference type="ARBA" id="ARBA00022827"/>
    </source>
</evidence>
<dbReference type="RefSeq" id="WP_345608464.1">
    <property type="nucleotide sequence ID" value="NZ_BAABJV010000001.1"/>
</dbReference>
<dbReference type="InterPro" id="IPR023753">
    <property type="entry name" value="FAD/NAD-binding_dom"/>
</dbReference>
<keyword evidence="9" id="KW-0411">Iron-sulfur</keyword>
<evidence type="ECO:0000256" key="4">
    <source>
        <dbReference type="ARBA" id="ARBA00022723"/>
    </source>
</evidence>
<feature type="region of interest" description="Disordered" evidence="11">
    <location>
        <begin position="87"/>
        <end position="124"/>
    </location>
</feature>
<evidence type="ECO:0000256" key="8">
    <source>
        <dbReference type="ARBA" id="ARBA00023004"/>
    </source>
</evidence>
<dbReference type="SUPFAM" id="SSF54862">
    <property type="entry name" value="4Fe-4S ferredoxins"/>
    <property type="match status" value="1"/>
</dbReference>
<evidence type="ECO:0000256" key="9">
    <source>
        <dbReference type="ARBA" id="ARBA00023014"/>
    </source>
</evidence>
<evidence type="ECO:0000313" key="14">
    <source>
        <dbReference type="Proteomes" id="UP001501147"/>
    </source>
</evidence>
<dbReference type="CDD" id="cd04410">
    <property type="entry name" value="DMSOR_beta-like"/>
    <property type="match status" value="1"/>
</dbReference>
<comment type="catalytic activity">
    <reaction evidence="10">
        <text>2 reduced [2Fe-2S]-[ferredoxin] + NADP(+) + H(+) = 2 oxidized [2Fe-2S]-[ferredoxin] + NADPH</text>
        <dbReference type="Rhea" id="RHEA:20125"/>
        <dbReference type="Rhea" id="RHEA-COMP:10000"/>
        <dbReference type="Rhea" id="RHEA-COMP:10001"/>
        <dbReference type="ChEBI" id="CHEBI:15378"/>
        <dbReference type="ChEBI" id="CHEBI:33737"/>
        <dbReference type="ChEBI" id="CHEBI:33738"/>
        <dbReference type="ChEBI" id="CHEBI:57783"/>
        <dbReference type="ChEBI" id="CHEBI:58349"/>
        <dbReference type="EC" id="1.18.1.2"/>
    </reaction>
</comment>
<evidence type="ECO:0000256" key="2">
    <source>
        <dbReference type="ARBA" id="ARBA00013223"/>
    </source>
</evidence>
<evidence type="ECO:0000259" key="12">
    <source>
        <dbReference type="PROSITE" id="PS51379"/>
    </source>
</evidence>
<gene>
    <name evidence="13" type="ORF">GCM10023329_02790</name>
</gene>
<evidence type="ECO:0000256" key="1">
    <source>
        <dbReference type="ARBA" id="ARBA00001974"/>
    </source>
</evidence>
<proteinExistence type="predicted"/>
<keyword evidence="4" id="KW-0479">Metal-binding</keyword>
<dbReference type="Pfam" id="PF07992">
    <property type="entry name" value="Pyr_redox_2"/>
    <property type="match status" value="1"/>
</dbReference>
<dbReference type="Pfam" id="PF00037">
    <property type="entry name" value="Fer4"/>
    <property type="match status" value="1"/>
</dbReference>
<dbReference type="Gene3D" id="3.50.50.60">
    <property type="entry name" value="FAD/NAD(P)-binding domain"/>
    <property type="match status" value="1"/>
</dbReference>
<evidence type="ECO:0000256" key="10">
    <source>
        <dbReference type="ARBA" id="ARBA00047776"/>
    </source>
</evidence>
<comment type="cofactor">
    <cofactor evidence="1">
        <name>FAD</name>
        <dbReference type="ChEBI" id="CHEBI:57692"/>
    </cofactor>
</comment>
<dbReference type="InterPro" id="IPR017900">
    <property type="entry name" value="4Fe4S_Fe_S_CS"/>
</dbReference>
<dbReference type="InterPro" id="IPR055275">
    <property type="entry name" value="Ferredox_Rdtase"/>
</dbReference>
<evidence type="ECO:0000256" key="3">
    <source>
        <dbReference type="ARBA" id="ARBA00022630"/>
    </source>
</evidence>